<dbReference type="SMART" id="SM00710">
    <property type="entry name" value="PbH1"/>
    <property type="match status" value="4"/>
</dbReference>
<dbReference type="EnsemblMetazoa" id="Aqu2.1.27057_001">
    <property type="protein sequence ID" value="Aqu2.1.27057_001"/>
    <property type="gene ID" value="Aqu2.1.27057"/>
</dbReference>
<feature type="signal peptide" evidence="1">
    <location>
        <begin position="1"/>
        <end position="22"/>
    </location>
</feature>
<protein>
    <recommendedName>
        <fullName evidence="3">Right handed beta helix domain-containing protein</fullName>
    </recommendedName>
</protein>
<dbReference type="SUPFAM" id="SSF51126">
    <property type="entry name" value="Pectin lyase-like"/>
    <property type="match status" value="1"/>
</dbReference>
<dbReference type="InParanoid" id="A0A1X7UH06"/>
<accession>A0A1X7UH06</accession>
<sequence length="416" mass="46357">MELCLFLHWLFLSSIALSLGNGSKFYVHPNDDPSQCPNDIPCWDINEYANNAFMNDSVYYFLPGVHNLNRSINIEWGSNLTFQGEGVMREGPHTTVMESPVVIQCIGYVTVTFGNCNNLSLSNLTIKNCGYNVAGSENGYPGLVINVSSANLSYMSLQESQWIALWLIDASDITVYHSSFYRNGYSIDILYNYDLPSQSLLEVNECNFTESFTGLFLTLYQNVDVNIRITAVHLYNSSYGIDLFSTARLYDLQMNRLVSSGCGTVFYLRQNSTSVTDSPSINITDSVISQSSLRAFLLNSGNINISNCTFSNNRDSALGLVNAFVTFFGDNYFINNIGRKGGGINFIVASYIYLSPDAYLSFINNSADVTGGAINIDQPAVYYSHVSVALCFFQFLGTRNKTYRRSGYIRGCLFSR</sequence>
<evidence type="ECO:0000313" key="2">
    <source>
        <dbReference type="EnsemblMetazoa" id="Aqu2.1.27057_001"/>
    </source>
</evidence>
<dbReference type="AlphaFoldDB" id="A0A1X7UH06"/>
<name>A0A1X7UH06_AMPQE</name>
<reference evidence="2" key="1">
    <citation type="submission" date="2017-05" db="UniProtKB">
        <authorList>
            <consortium name="EnsemblMetazoa"/>
        </authorList>
    </citation>
    <scope>IDENTIFICATION</scope>
</reference>
<dbReference type="InterPro" id="IPR011050">
    <property type="entry name" value="Pectin_lyase_fold/virulence"/>
</dbReference>
<feature type="chain" id="PRO_5010865380" description="Right handed beta helix domain-containing protein" evidence="1">
    <location>
        <begin position="23"/>
        <end position="416"/>
    </location>
</feature>
<organism evidence="2">
    <name type="scientific">Amphimedon queenslandica</name>
    <name type="common">Sponge</name>
    <dbReference type="NCBI Taxonomy" id="400682"/>
    <lineage>
        <taxon>Eukaryota</taxon>
        <taxon>Metazoa</taxon>
        <taxon>Porifera</taxon>
        <taxon>Demospongiae</taxon>
        <taxon>Heteroscleromorpha</taxon>
        <taxon>Haplosclerida</taxon>
        <taxon>Niphatidae</taxon>
        <taxon>Amphimedon</taxon>
    </lineage>
</organism>
<evidence type="ECO:0000256" key="1">
    <source>
        <dbReference type="SAM" id="SignalP"/>
    </source>
</evidence>
<evidence type="ECO:0008006" key="3">
    <source>
        <dbReference type="Google" id="ProtNLM"/>
    </source>
</evidence>
<dbReference type="InterPro" id="IPR012334">
    <property type="entry name" value="Pectin_lyas_fold"/>
</dbReference>
<dbReference type="Gene3D" id="2.160.20.10">
    <property type="entry name" value="Single-stranded right-handed beta-helix, Pectin lyase-like"/>
    <property type="match status" value="1"/>
</dbReference>
<proteinExistence type="predicted"/>
<dbReference type="InterPro" id="IPR006626">
    <property type="entry name" value="PbH1"/>
</dbReference>
<keyword evidence="1" id="KW-0732">Signal</keyword>